<evidence type="ECO:0000313" key="4">
    <source>
        <dbReference type="Proteomes" id="UP000198878"/>
    </source>
</evidence>
<dbReference type="Proteomes" id="UP000198878">
    <property type="component" value="Unassembled WGS sequence"/>
</dbReference>
<dbReference type="InterPro" id="IPR055254">
    <property type="entry name" value="pPIWI_RE_Z"/>
</dbReference>
<dbReference type="OrthoDB" id="8252072at2"/>
<evidence type="ECO:0000313" key="3">
    <source>
        <dbReference type="EMBL" id="SEF37379.1"/>
    </source>
</evidence>
<proteinExistence type="predicted"/>
<dbReference type="RefSeq" id="WP_086678208.1">
    <property type="nucleotide sequence ID" value="NZ_FNUJ01000013.1"/>
</dbReference>
<dbReference type="Pfam" id="PF18155">
    <property type="entry name" value="pPIWI_RE_Z"/>
    <property type="match status" value="1"/>
</dbReference>
<evidence type="ECO:0000256" key="1">
    <source>
        <dbReference type="SAM" id="MobiDB-lite"/>
    </source>
</evidence>
<feature type="region of interest" description="Disordered" evidence="1">
    <location>
        <begin position="1079"/>
        <end position="1099"/>
    </location>
</feature>
<feature type="domain" description="pPIWI-RE three-gene island" evidence="2">
    <location>
        <begin position="22"/>
        <end position="182"/>
    </location>
</feature>
<dbReference type="SUPFAM" id="SSF52540">
    <property type="entry name" value="P-loop containing nucleoside triphosphate hydrolases"/>
    <property type="match status" value="1"/>
</dbReference>
<sequence length="1161" mass="128225">MRSKKWYAELTEEVSRSGETLPLDVLCPVELGLTLLSRLDDTQPPTSVWPLLGGYPFAEASGLASDPVRNRMITCVRHRLWPLRRPEAWLEALRDYRDVRGDLCAFRIAEDLKSFVWTGTTSLEKRFAVYERALVTLPDFVDAEVTPAAAGPHFYFDRDQRVEVEIPDDIADRARDLPGHDLVTRTVTNGAPRDITWAALGETAAWMDASAVAGERTNWQASIASTRLLVRDVHGHDFVDGDRLRLDGLLHAVGVVGVGKSTLMKVLAVWAARQDEPLRITLVVGDVAEQLAIARELRHFLGDRMVVPIIGSANREQHVEGLHRRLAANGHVRLAGHHEDEGFADLGTPCPIDALRAPATPVRAVDAPCSNLYSGGGRAGDRKRWSCPLWHECPRHENARAQVDARVWIATMASLVASPVPGQLGGVRLRQLELACLRSDLIVVDEADRVMMNLDMVFAPTATLVSREPHSWLDSLSTHNIRELSRAGRLQLSDRNVRNWEVALSVVTGATNQLYSMLIADEKLRDWVGIEYFNSWTLQGKLLTELYRTGAAEPDDEQDEEALVDGPGVPRTAAEAVFDQFRDDPLGDNGPYGTPTDRLTRTTQDLLQTLNRKAVARRLAAVVGELRVLGTPDEPGRVAEDDPLVRKLEFVLLLSALHHRLDRLTRLWPLVEDAMRLESTENELMRRPPMDYLPLVPESPMGNVLGFQYVVDEREGERDGVTGTLRFFRCTGVGRELLLSLPSLGADPSTGRGGPHVLLLSGTSWAGTSTRAHVVTPVGAVLRPSDEAEQRVRETVFTMRFFHDESGNPISLSGQSSRIRPTLLRTLVDRLGKPGPSGISPLEEEIRAVGDPNRQRALLLVGNYQDARDVANQLNKMPGWRGHVKALVRDSEDLDAALADGTDNLAGTVRRGNAGLFATDAMARVLVAPMLAIERGYNILNRDNDAALGVALLLTRPHPVPTDIGLSVLAINDWESRYTRGLPTSEDTEDTVPASFADLVTAHGSLDAAGRAFRALARSKWGRLLIRKYAYSVLSDDERRSFAWDQLVVLWQVIGRLVRGGVAARVVFVDAKFAPAAAEAQSPNASQRPRRRKRDSARSSLLHGIRDALRPYFAPRPDDEPVAPADARLAELLYEPVYRALCRMLDEAEPIALDAPGSRRT</sequence>
<reference evidence="4" key="1">
    <citation type="submission" date="2016-10" db="EMBL/GenBank/DDBJ databases">
        <authorList>
            <person name="Varghese N."/>
            <person name="Submissions S."/>
        </authorList>
    </citation>
    <scope>NUCLEOTIDE SEQUENCE [LARGE SCALE GENOMIC DNA]</scope>
    <source>
        <strain evidence="4">DSM 44654</strain>
    </source>
</reference>
<name>A0A1H5RGK1_9PSEU</name>
<organism evidence="3 4">
    <name type="scientific">Amycolatopsis pretoriensis</name>
    <dbReference type="NCBI Taxonomy" id="218821"/>
    <lineage>
        <taxon>Bacteria</taxon>
        <taxon>Bacillati</taxon>
        <taxon>Actinomycetota</taxon>
        <taxon>Actinomycetes</taxon>
        <taxon>Pseudonocardiales</taxon>
        <taxon>Pseudonocardiaceae</taxon>
        <taxon>Amycolatopsis</taxon>
    </lineage>
</organism>
<dbReference type="AlphaFoldDB" id="A0A1H5RGK1"/>
<dbReference type="STRING" id="218821.SAMN05421837_113209"/>
<evidence type="ECO:0000259" key="2">
    <source>
        <dbReference type="Pfam" id="PF18155"/>
    </source>
</evidence>
<protein>
    <recommendedName>
        <fullName evidence="2">pPIWI-RE three-gene island domain-containing protein</fullName>
    </recommendedName>
</protein>
<dbReference type="InterPro" id="IPR027417">
    <property type="entry name" value="P-loop_NTPase"/>
</dbReference>
<keyword evidence="4" id="KW-1185">Reference proteome</keyword>
<accession>A0A1H5RGK1</accession>
<gene>
    <name evidence="3" type="ORF">SAMN05421837_113209</name>
</gene>
<dbReference type="EMBL" id="FNUJ01000013">
    <property type="protein sequence ID" value="SEF37379.1"/>
    <property type="molecule type" value="Genomic_DNA"/>
</dbReference>